<dbReference type="GeneID" id="88360650"/>
<dbReference type="Proteomes" id="UP000221961">
    <property type="component" value="Chromosome"/>
</dbReference>
<dbReference type="EMBL" id="CP023778">
    <property type="protein sequence ID" value="ATL68994.1"/>
    <property type="molecule type" value="Genomic_DNA"/>
</dbReference>
<evidence type="ECO:0000256" key="3">
    <source>
        <dbReference type="ARBA" id="ARBA00023163"/>
    </source>
</evidence>
<dbReference type="InterPro" id="IPR019887">
    <property type="entry name" value="Tscrpt_reg_AsnC/Lrp_C"/>
</dbReference>
<dbReference type="InterPro" id="IPR036388">
    <property type="entry name" value="WH-like_DNA-bd_sf"/>
</dbReference>
<accession>A0A291RP85</accession>
<evidence type="ECO:0000259" key="4">
    <source>
        <dbReference type="PROSITE" id="PS50956"/>
    </source>
</evidence>
<dbReference type="Gene3D" id="1.10.10.10">
    <property type="entry name" value="Winged helix-like DNA-binding domain superfamily/Winged helix DNA-binding domain"/>
    <property type="match status" value="2"/>
</dbReference>
<reference evidence="5 6" key="1">
    <citation type="submission" date="2017-10" db="EMBL/GenBank/DDBJ databases">
        <title>Comparative genomics between pathogenic Norcardia.</title>
        <authorList>
            <person name="Zeng L."/>
        </authorList>
    </citation>
    <scope>NUCLEOTIDE SEQUENCE [LARGE SCALE GENOMIC DNA]</scope>
    <source>
        <strain evidence="5 6">NC_YFY_NT001</strain>
    </source>
</reference>
<sequence>MTVEELQESSDLDLLDRQILHALVCDARIPFATLAGILGVSEQTVARRYRSMRRRGIVHVCGLVNAVPLGHTRWILRLRSTPDRALRLAESLARFPDVSWVSLLSTGSEVTCVSRPQSIERRDALLLHTLPRAAQLTGMIAHEVMHRFPLEEEWPRYGRLLTAEQRRALGERPPVRDDGPPAPVDLSAADTAMLAVLARDGRAPYAQLAAETGWSPTRVARRMHELAESGVLYFDLDFATEKMGYGVRASLWLRARPADLEAVGSAIAEHREVAFVAATTGPTNLMASIVCRDTAHLYRYVTERLGAIAGITDIEVTPALRTLKQAQALVNADRVTLVPEPPRR</sequence>
<dbReference type="SUPFAM" id="SSF54909">
    <property type="entry name" value="Dimeric alpha+beta barrel"/>
    <property type="match status" value="1"/>
</dbReference>
<dbReference type="SMART" id="SM00344">
    <property type="entry name" value="HTH_ASNC"/>
    <property type="match status" value="2"/>
</dbReference>
<dbReference type="Pfam" id="PF01037">
    <property type="entry name" value="AsnC_trans_reg"/>
    <property type="match status" value="1"/>
</dbReference>
<dbReference type="Gene3D" id="3.30.70.920">
    <property type="match status" value="1"/>
</dbReference>
<dbReference type="PANTHER" id="PTHR30154">
    <property type="entry name" value="LEUCINE-RESPONSIVE REGULATORY PROTEIN"/>
    <property type="match status" value="1"/>
</dbReference>
<evidence type="ECO:0000313" key="5">
    <source>
        <dbReference type="EMBL" id="ATL68994.1"/>
    </source>
</evidence>
<dbReference type="InterPro" id="IPR000485">
    <property type="entry name" value="AsnC-type_HTH_dom"/>
</dbReference>
<dbReference type="PANTHER" id="PTHR30154:SF34">
    <property type="entry name" value="TRANSCRIPTIONAL REGULATOR AZLB"/>
    <property type="match status" value="1"/>
</dbReference>
<dbReference type="InterPro" id="IPR011008">
    <property type="entry name" value="Dimeric_a/b-barrel"/>
</dbReference>
<keyword evidence="1" id="KW-0805">Transcription regulation</keyword>
<evidence type="ECO:0000256" key="2">
    <source>
        <dbReference type="ARBA" id="ARBA00023125"/>
    </source>
</evidence>
<dbReference type="AlphaFoldDB" id="A0A291RP85"/>
<protein>
    <submittedName>
        <fullName evidence="5">Transcriptional regulator</fullName>
    </submittedName>
</protein>
<name>A0A291RP85_9NOCA</name>
<dbReference type="GO" id="GO:0043200">
    <property type="term" value="P:response to amino acid"/>
    <property type="evidence" value="ECO:0007669"/>
    <property type="project" value="TreeGrafter"/>
</dbReference>
<feature type="domain" description="HTH asnC-type" evidence="4">
    <location>
        <begin position="12"/>
        <end position="57"/>
    </location>
</feature>
<evidence type="ECO:0000256" key="1">
    <source>
        <dbReference type="ARBA" id="ARBA00023015"/>
    </source>
</evidence>
<dbReference type="GO" id="GO:0043565">
    <property type="term" value="F:sequence-specific DNA binding"/>
    <property type="evidence" value="ECO:0007669"/>
    <property type="project" value="InterPro"/>
</dbReference>
<dbReference type="InterPro" id="IPR036390">
    <property type="entry name" value="WH_DNA-bd_sf"/>
</dbReference>
<dbReference type="KEGG" id="ntp:CRH09_25270"/>
<dbReference type="SUPFAM" id="SSF46785">
    <property type="entry name" value="Winged helix' DNA-binding domain"/>
    <property type="match status" value="2"/>
</dbReference>
<gene>
    <name evidence="5" type="ORF">CRH09_25270</name>
</gene>
<dbReference type="InterPro" id="IPR019888">
    <property type="entry name" value="Tscrpt_reg_AsnC-like"/>
</dbReference>
<dbReference type="PRINTS" id="PR00033">
    <property type="entry name" value="HTHASNC"/>
</dbReference>
<dbReference type="RefSeq" id="WP_098696043.1">
    <property type="nucleotide sequence ID" value="NZ_CP023778.1"/>
</dbReference>
<dbReference type="Pfam" id="PF13404">
    <property type="entry name" value="HTH_AsnC-type"/>
    <property type="match status" value="2"/>
</dbReference>
<evidence type="ECO:0000313" key="6">
    <source>
        <dbReference type="Proteomes" id="UP000221961"/>
    </source>
</evidence>
<keyword evidence="2" id="KW-0238">DNA-binding</keyword>
<proteinExistence type="predicted"/>
<keyword evidence="3" id="KW-0804">Transcription</keyword>
<dbReference type="PROSITE" id="PS50956">
    <property type="entry name" value="HTH_ASNC_2"/>
    <property type="match status" value="1"/>
</dbReference>
<dbReference type="GO" id="GO:0005829">
    <property type="term" value="C:cytosol"/>
    <property type="evidence" value="ECO:0007669"/>
    <property type="project" value="TreeGrafter"/>
</dbReference>
<organism evidence="5 6">
    <name type="scientific">Nocardia terpenica</name>
    <dbReference type="NCBI Taxonomy" id="455432"/>
    <lineage>
        <taxon>Bacteria</taxon>
        <taxon>Bacillati</taxon>
        <taxon>Actinomycetota</taxon>
        <taxon>Actinomycetes</taxon>
        <taxon>Mycobacteriales</taxon>
        <taxon>Nocardiaceae</taxon>
        <taxon>Nocardia</taxon>
    </lineage>
</organism>